<feature type="domain" description="SEA" evidence="2">
    <location>
        <begin position="481"/>
        <end position="609"/>
    </location>
</feature>
<dbReference type="PANTHER" id="PTHR14672:SF1">
    <property type="entry name" value="MUCIN-16"/>
    <property type="match status" value="1"/>
</dbReference>
<feature type="domain" description="SEA" evidence="2">
    <location>
        <begin position="1487"/>
        <end position="1600"/>
    </location>
</feature>
<dbReference type="PANTHER" id="PTHR14672">
    <property type="entry name" value="MUCIN-16"/>
    <property type="match status" value="1"/>
</dbReference>
<dbReference type="SMART" id="SM00200">
    <property type="entry name" value="SEA"/>
    <property type="match status" value="2"/>
</dbReference>
<feature type="domain" description="SEA" evidence="2">
    <location>
        <begin position="788"/>
        <end position="909"/>
    </location>
</feature>
<proteinExistence type="predicted"/>
<feature type="domain" description="SEA" evidence="2">
    <location>
        <begin position="338"/>
        <end position="463"/>
    </location>
</feature>
<dbReference type="Gene3D" id="3.30.70.960">
    <property type="entry name" value="SEA domain"/>
    <property type="match status" value="12"/>
</dbReference>
<dbReference type="InterPro" id="IPR000082">
    <property type="entry name" value="SEA_dom"/>
</dbReference>
<protein>
    <recommendedName>
        <fullName evidence="2">SEA domain-containing protein</fullName>
    </recommendedName>
</protein>
<keyword evidence="1" id="KW-0472">Membrane</keyword>
<feature type="domain" description="SEA" evidence="2">
    <location>
        <begin position="1206"/>
        <end position="1325"/>
    </location>
</feature>
<feature type="domain" description="SEA" evidence="2">
    <location>
        <begin position="627"/>
        <end position="755"/>
    </location>
</feature>
<reference evidence="3" key="1">
    <citation type="journal article" date="2023" name="DNA Res.">
        <title>Chromosome-level genome assembly of Phrynocephalus forsythii using third-generation DNA sequencing and Hi-C analysis.</title>
        <authorList>
            <person name="Qi Y."/>
            <person name="Zhao W."/>
            <person name="Zhao Y."/>
            <person name="Niu C."/>
            <person name="Cao S."/>
            <person name="Zhang Y."/>
        </authorList>
    </citation>
    <scope>NUCLEOTIDE SEQUENCE</scope>
    <source>
        <tissue evidence="3">Muscle</tissue>
    </source>
</reference>
<feature type="transmembrane region" description="Helical" evidence="1">
    <location>
        <begin position="1748"/>
        <end position="1774"/>
    </location>
</feature>
<accession>A0A9Q0XCK6</accession>
<feature type="domain" description="SEA" evidence="2">
    <location>
        <begin position="930"/>
        <end position="1051"/>
    </location>
</feature>
<keyword evidence="1" id="KW-0812">Transmembrane</keyword>
<dbReference type="Proteomes" id="UP001142489">
    <property type="component" value="Unassembled WGS sequence"/>
</dbReference>
<dbReference type="OrthoDB" id="9947814at2759"/>
<evidence type="ECO:0000313" key="3">
    <source>
        <dbReference type="EMBL" id="KAJ7308234.1"/>
    </source>
</evidence>
<feature type="domain" description="SEA" evidence="2">
    <location>
        <begin position="27"/>
        <end position="155"/>
    </location>
</feature>
<dbReference type="InterPro" id="IPR028850">
    <property type="entry name" value="MUC16"/>
</dbReference>
<gene>
    <name evidence="3" type="ORF">JRQ81_008757</name>
</gene>
<feature type="domain" description="SEA" evidence="2">
    <location>
        <begin position="1351"/>
        <end position="1472"/>
    </location>
</feature>
<evidence type="ECO:0000256" key="1">
    <source>
        <dbReference type="SAM" id="Phobius"/>
    </source>
</evidence>
<keyword evidence="1" id="KW-1133">Transmembrane helix</keyword>
<dbReference type="InterPro" id="IPR036364">
    <property type="entry name" value="SEA_dom_sf"/>
</dbReference>
<feature type="domain" description="SEA" evidence="2">
    <location>
        <begin position="1614"/>
        <end position="1735"/>
    </location>
</feature>
<evidence type="ECO:0000313" key="4">
    <source>
        <dbReference type="Proteomes" id="UP001142489"/>
    </source>
</evidence>
<keyword evidence="4" id="KW-1185">Reference proteome</keyword>
<dbReference type="EMBL" id="JAPFRF010000018">
    <property type="protein sequence ID" value="KAJ7308234.1"/>
    <property type="molecule type" value="Genomic_DNA"/>
</dbReference>
<dbReference type="SUPFAM" id="SSF82671">
    <property type="entry name" value="SEA domain"/>
    <property type="match status" value="12"/>
</dbReference>
<evidence type="ECO:0000259" key="2">
    <source>
        <dbReference type="PROSITE" id="PS50024"/>
    </source>
</evidence>
<organism evidence="3 4">
    <name type="scientific">Phrynocephalus forsythii</name>
    <dbReference type="NCBI Taxonomy" id="171643"/>
    <lineage>
        <taxon>Eukaryota</taxon>
        <taxon>Metazoa</taxon>
        <taxon>Chordata</taxon>
        <taxon>Craniata</taxon>
        <taxon>Vertebrata</taxon>
        <taxon>Euteleostomi</taxon>
        <taxon>Lepidosauria</taxon>
        <taxon>Squamata</taxon>
        <taxon>Bifurcata</taxon>
        <taxon>Unidentata</taxon>
        <taxon>Episquamata</taxon>
        <taxon>Toxicofera</taxon>
        <taxon>Iguania</taxon>
        <taxon>Acrodonta</taxon>
        <taxon>Agamidae</taxon>
        <taxon>Agaminae</taxon>
        <taxon>Phrynocephalus</taxon>
    </lineage>
</organism>
<comment type="caution">
    <text evidence="3">The sequence shown here is derived from an EMBL/GenBank/DDBJ whole genome shotgun (WGS) entry which is preliminary data.</text>
</comment>
<dbReference type="Pfam" id="PF01390">
    <property type="entry name" value="SEA"/>
    <property type="match status" value="12"/>
</dbReference>
<sequence length="1805" mass="203124">MTPTSSTLPFQKSTQIQTTASPTPAEIVLHFTINFTIINMRFKEDMGVWRSEIFNFTEAPVVYLLDGKLRNTSIGPVYKGCKVTAFRPVRNSSQPEGYPPDTGVDAICTYRNDSAVLVFDRVKVYHELVNWTEAFTKMGPYLLDRYSLYVNEGKLLAHHWKYPQKRHNATIECSSLPSPAVLPTVRPTLAPLFLPFTVNFTITNMRFKEDMGIPKSQVFNFTEEPVIYLLNKKLQDTSIGPVYVGCKVMAFRPVRNSSQPEGYRPDTGVDAICTYRNDSAMLVFDRVKVYHELVNQTDTFTKMGPYHLDRYSLYVNGYHEIPLPATAFPTISPAPAPVLIPFTVNFTITNLRFKEDMGIWHSEIFNFTESPILHLVSLAVVESQGTILSKVSPFLPVRNSSQPDGYRPDTGVDAICMYQNDSAMPVFDRVKVYQELVNRTKAFTMMGPYHLDRYSLYVNGYHETPLPATVLPTVTPTLPPLLIPFTVNFTITNMRFKEDMAILKSQVFNFTEEPVIYLLNKKLQDTSIGPVYVGCKVMAFRPVRNNSRPTQYMDDTGVDAVCKYRNESTGPAFDREKVYHELVKKSEGFTKMGPYHLDRYSLYVDGYHEIPLPATVLPTISPTPAPVLIPFTVNFTITNLRFKEDMGIQHSEIFSFTESPILHLLDGKLHDTSVGPVYKGCKVTAFRPVRNSSQPEGYRPDTGVDAVCMYQNNSAVQVFDRVKIYHELINRTEAFTMMGPYHLDRYSLYVNVLIMAKSNLRISTRHCVSPSLSATGVSPTSSQPSTPATIPFTVNFTITNLRYKDDMGRLNSQTFNFTKAPVLHLLGRKLHQTSISPVFERCEVTAFRPNEFRDDTGVDTICKYRNDSVAPIFDRVKIYHELVNQTEGFTQLGPYHLERYSLYINGTQVTVISYHTNNSISFFPSNIGYNEIPPEVRKYSTQFIYRSLMADHRSEIFHSTETVLTTLFGRVVSATSISPTFLGCKVNTLRPVRNRGDTGMDAVCTYRKDTTGPVFDRVKLYREIVNRTNGFTKMAPYALEQDSFYINGNHTLPVGFPLINYTKNVQQLEFHQSVLSTLTVNNFTANFTVTNLRYRPQMRDQGSEVFSSAATVLMALFGRVAAATSFGPAFLGCKVTSLNSVRNGDDTGTDAVCSYRSDSTGTAFDRVKLYREVASKTNGFTKMGPYQLDRNSLYINGYNEALLPATVDNFTANFTILNLRYRPQMANHASDIFHSTSMVVTTLLGGILNSTTSIGPAYLGCNITALRPVGNREDTGVDVLCMHRNASQLDRTRLYHEIFNRTNAFTKMGPYRLHPDSLFVNGYHKAIPPTGYHEMPIELAGFVPLSHRPAGTEQFTMNFSAMNLRYRPAMGDPGSAIFHSTQQVFATLMGRMFKTSSIGSGFPQCNVTTLRSLVPGTGTGVDSVCSYKRDTEMPAFDRQKVYREVMNQTKGFTKLGPYDLAKSSVYVNGYNEPSVRLGYRPSGLAPDGLGYELGFTILNKNLNNTDPSSPGYQELEAAVKERLNHLFRRSALGNRFKICVVTGLRTGSVIVDCRCYFDPDINISKETVKETLRRETQNGTSQWLGQRFQFKAMSVRAIDPAIAAVTDAPTLELHLRDFDVNFTITNLPFRGLMSNPASEVYQTTKARIEGELGRLYEQSSLASEFVGCSVENLRANGWEDQTGVDAICAFEADSGSRPLDRRIVYNVFMNLTDNGSTLGKYTLDHRSLVVNGYPSSVSPVTYKAGLPFWAIILICLAVLLGFILLFLICCWTNFCTKRRAGKYEIQGNIWNTYFPHLDMQKRAAK</sequence>
<name>A0A9Q0XCK6_9SAUR</name>
<dbReference type="PROSITE" id="PS50024">
    <property type="entry name" value="SEA"/>
    <property type="match status" value="12"/>
</dbReference>
<feature type="domain" description="SEA" evidence="2">
    <location>
        <begin position="1079"/>
        <end position="1200"/>
    </location>
</feature>
<feature type="domain" description="SEA" evidence="2">
    <location>
        <begin position="192"/>
        <end position="320"/>
    </location>
</feature>